<dbReference type="EMBL" id="JAEDAL010000001">
    <property type="protein sequence ID" value="MBH9551440.1"/>
    <property type="molecule type" value="Genomic_DNA"/>
</dbReference>
<feature type="region of interest" description="Disordered" evidence="1">
    <location>
        <begin position="22"/>
        <end position="46"/>
    </location>
</feature>
<feature type="signal peptide" evidence="2">
    <location>
        <begin position="1"/>
        <end position="19"/>
    </location>
</feature>
<evidence type="ECO:0000313" key="5">
    <source>
        <dbReference type="Proteomes" id="UP000620139"/>
    </source>
</evidence>
<accession>A0A931IRP4</accession>
<feature type="chain" id="PRO_5036860495" evidence="2">
    <location>
        <begin position="20"/>
        <end position="531"/>
    </location>
</feature>
<feature type="compositionally biased region" description="Pro residues" evidence="1">
    <location>
        <begin position="27"/>
        <end position="39"/>
    </location>
</feature>
<evidence type="ECO:0000256" key="1">
    <source>
        <dbReference type="SAM" id="MobiDB-lite"/>
    </source>
</evidence>
<keyword evidence="2" id="KW-0732">Signal</keyword>
<dbReference type="PANTHER" id="PTHR38792:SF3">
    <property type="entry name" value="BNR_ASP-BOX REPEAT DOMAIN PROTEIN (AFU_ORTHOLOGUE AFUA_7G06430)-RELATED"/>
    <property type="match status" value="1"/>
</dbReference>
<dbReference type="InterPro" id="IPR011040">
    <property type="entry name" value="Sialidase"/>
</dbReference>
<evidence type="ECO:0000256" key="2">
    <source>
        <dbReference type="SAM" id="SignalP"/>
    </source>
</evidence>
<comment type="caution">
    <text evidence="4">The sequence shown here is derived from an EMBL/GenBank/DDBJ whole genome shotgun (WGS) entry which is preliminary data.</text>
</comment>
<reference evidence="4" key="1">
    <citation type="submission" date="2020-12" db="EMBL/GenBank/DDBJ databases">
        <title>The genome sequence of Inhella sp. 4Y17.</title>
        <authorList>
            <person name="Liu Y."/>
        </authorList>
    </citation>
    <scope>NUCLEOTIDE SEQUENCE</scope>
    <source>
        <strain evidence="4">4Y10</strain>
    </source>
</reference>
<name>A0A931IRP4_9BURK</name>
<dbReference type="RefSeq" id="WP_198099054.1">
    <property type="nucleotide sequence ID" value="NZ_JAEDAL010000001.1"/>
</dbReference>
<dbReference type="Gene3D" id="2.130.10.10">
    <property type="entry name" value="YVTN repeat-like/Quinoprotein amine dehydrogenase"/>
    <property type="match status" value="1"/>
</dbReference>
<evidence type="ECO:0000259" key="3">
    <source>
        <dbReference type="Pfam" id="PF13088"/>
    </source>
</evidence>
<dbReference type="CDD" id="cd15482">
    <property type="entry name" value="Sialidase_non-viral"/>
    <property type="match status" value="1"/>
</dbReference>
<dbReference type="InterPro" id="IPR015943">
    <property type="entry name" value="WD40/YVTN_repeat-like_dom_sf"/>
</dbReference>
<dbReference type="PANTHER" id="PTHR38792">
    <property type="entry name" value="BNR/ASP-BOX REPEAT DOMAIN PROTEIN (AFU_ORTHOLOGUE AFUA_7G06430)-RELATED"/>
    <property type="match status" value="1"/>
</dbReference>
<dbReference type="Proteomes" id="UP000620139">
    <property type="component" value="Unassembled WGS sequence"/>
</dbReference>
<dbReference type="PROSITE" id="PS51257">
    <property type="entry name" value="PROKAR_LIPOPROTEIN"/>
    <property type="match status" value="1"/>
</dbReference>
<dbReference type="Gene3D" id="2.120.10.10">
    <property type="match status" value="2"/>
</dbReference>
<feature type="domain" description="Sialidase" evidence="3">
    <location>
        <begin position="232"/>
        <end position="448"/>
    </location>
</feature>
<evidence type="ECO:0000313" key="4">
    <source>
        <dbReference type="EMBL" id="MBH9551440.1"/>
    </source>
</evidence>
<sequence>MKFETPIAGLLLLALSACGGGGGSAPAPAPAPPPAPAPFALPTSGKVSAPSPIATNCTGGTTGTVYTNSEVEPWLAAHPGNPNVLAAGWQQDRWNNGGARATMSAVSTDGGVTWRRTLHPFSRCGGAVASSAGDYERASDPWVDIGPDGAIHAMALAFSGTSFQAGSVSAMLATRSLDNGVTWEPVKTLAQDGGTLFHDKNALTADRTDGRYVYAVWDRLDSSGFGPTLLARSSDRGANWEPTRIIYSPSVAGGISQTIGNRIVVLNDGRLVNVFTQIDTVGSLSTNWVGVIRSNDKGLTWSAPVRVAEHRTVGVRDPQTNQAIRSGGIIPTVAVGGDNSLWLAWQDARFHPTGNTDGIVLSRSVDGGQTWSAPQAVNRRLDAGAFTPNLAARADGSVALLYFDLRDDTPDATTLPTSAWLATSRDGSTWQESRVWGPFDLAKAPDARGLFLGDYMGLVNRGTQWTSLLSLSQNDLSNRTDVFLFDSGPTASALAYRVQRQPGHSPDDPALRVASHAATQAWLEQRRNRLR</sequence>
<gene>
    <name evidence="4" type="ORF">I7X43_01150</name>
</gene>
<keyword evidence="5" id="KW-1185">Reference proteome</keyword>
<organism evidence="4 5">
    <name type="scientific">Inhella gelatinilytica</name>
    <dbReference type="NCBI Taxonomy" id="2795030"/>
    <lineage>
        <taxon>Bacteria</taxon>
        <taxon>Pseudomonadati</taxon>
        <taxon>Pseudomonadota</taxon>
        <taxon>Betaproteobacteria</taxon>
        <taxon>Burkholderiales</taxon>
        <taxon>Sphaerotilaceae</taxon>
        <taxon>Inhella</taxon>
    </lineage>
</organism>
<dbReference type="SUPFAM" id="SSF50939">
    <property type="entry name" value="Sialidases"/>
    <property type="match status" value="2"/>
</dbReference>
<dbReference type="Pfam" id="PF13088">
    <property type="entry name" value="BNR_2"/>
    <property type="match status" value="1"/>
</dbReference>
<dbReference type="AlphaFoldDB" id="A0A931IRP4"/>
<proteinExistence type="predicted"/>
<protein>
    <submittedName>
        <fullName evidence="4">Exo-alpha-sialidase</fullName>
    </submittedName>
</protein>
<dbReference type="InterPro" id="IPR036278">
    <property type="entry name" value="Sialidase_sf"/>
</dbReference>